<dbReference type="InterPro" id="IPR035903">
    <property type="entry name" value="HesB-like_dom_sf"/>
</dbReference>
<dbReference type="SUPFAM" id="SSF89360">
    <property type="entry name" value="HesB-like domain"/>
    <property type="match status" value="1"/>
</dbReference>
<dbReference type="STRING" id="1423727.FC34_GL000556"/>
<evidence type="ECO:0000313" key="1">
    <source>
        <dbReference type="EMBL" id="KRM72844.1"/>
    </source>
</evidence>
<name>A0A0R2BAQ8_9LACO</name>
<organism evidence="1 2">
    <name type="scientific">Lacticaseibacillus brantae DSM 23927</name>
    <dbReference type="NCBI Taxonomy" id="1423727"/>
    <lineage>
        <taxon>Bacteria</taxon>
        <taxon>Bacillati</taxon>
        <taxon>Bacillota</taxon>
        <taxon>Bacilli</taxon>
        <taxon>Lactobacillales</taxon>
        <taxon>Lactobacillaceae</taxon>
        <taxon>Lacticaseibacillus</taxon>
    </lineage>
</organism>
<evidence type="ECO:0008006" key="3">
    <source>
        <dbReference type="Google" id="ProtNLM"/>
    </source>
</evidence>
<proteinExistence type="predicted"/>
<keyword evidence="2" id="KW-1185">Reference proteome</keyword>
<evidence type="ECO:0000313" key="2">
    <source>
        <dbReference type="Proteomes" id="UP000051672"/>
    </source>
</evidence>
<gene>
    <name evidence="1" type="ORF">FC34_GL000556</name>
</gene>
<comment type="caution">
    <text evidence="1">The sequence shown here is derived from an EMBL/GenBank/DDBJ whole genome shotgun (WGS) entry which is preliminary data.</text>
</comment>
<dbReference type="EMBL" id="AYZQ01000001">
    <property type="protein sequence ID" value="KRM72844.1"/>
    <property type="molecule type" value="Genomic_DNA"/>
</dbReference>
<accession>A0A0R2BAQ8</accession>
<reference evidence="1 2" key="1">
    <citation type="journal article" date="2015" name="Genome Announc.">
        <title>Expanding the biotechnology potential of lactobacilli through comparative genomics of 213 strains and associated genera.</title>
        <authorList>
            <person name="Sun Z."/>
            <person name="Harris H.M."/>
            <person name="McCann A."/>
            <person name="Guo C."/>
            <person name="Argimon S."/>
            <person name="Zhang W."/>
            <person name="Yang X."/>
            <person name="Jeffery I.B."/>
            <person name="Cooney J.C."/>
            <person name="Kagawa T.F."/>
            <person name="Liu W."/>
            <person name="Song Y."/>
            <person name="Salvetti E."/>
            <person name="Wrobel A."/>
            <person name="Rasinkangas P."/>
            <person name="Parkhill J."/>
            <person name="Rea M.C."/>
            <person name="O'Sullivan O."/>
            <person name="Ritari J."/>
            <person name="Douillard F.P."/>
            <person name="Paul Ross R."/>
            <person name="Yang R."/>
            <person name="Briner A.E."/>
            <person name="Felis G.E."/>
            <person name="de Vos W.M."/>
            <person name="Barrangou R."/>
            <person name="Klaenhammer T.R."/>
            <person name="Caufield P.W."/>
            <person name="Cui Y."/>
            <person name="Zhang H."/>
            <person name="O'Toole P.W."/>
        </authorList>
    </citation>
    <scope>NUCLEOTIDE SEQUENCE [LARGE SCALE GENOMIC DNA]</scope>
    <source>
        <strain evidence="1 2">DSM 23927</strain>
    </source>
</reference>
<sequence length="83" mass="9397">MDLPASGAAIRFFGKVYGKTNVHDGFSVGMTRDDQPTQVITETEKDGVRYVVSDSDAWFFNNLNLTVDFDPTKDEPKYIFEKL</sequence>
<dbReference type="PATRIC" id="fig|1423727.3.peg.559"/>
<dbReference type="Proteomes" id="UP000051672">
    <property type="component" value="Unassembled WGS sequence"/>
</dbReference>
<protein>
    <recommendedName>
        <fullName evidence="3">FeS cluster biogenesis domain-containing protein</fullName>
    </recommendedName>
</protein>
<dbReference type="AlphaFoldDB" id="A0A0R2BAQ8"/>